<organism evidence="1">
    <name type="scientific">hydrothermal vent metagenome</name>
    <dbReference type="NCBI Taxonomy" id="652676"/>
    <lineage>
        <taxon>unclassified sequences</taxon>
        <taxon>metagenomes</taxon>
        <taxon>ecological metagenomes</taxon>
    </lineage>
</organism>
<dbReference type="Gene3D" id="1.10.12.10">
    <property type="entry name" value="Lyase 2-enoyl-coa Hydratase, Chain A, domain 2"/>
    <property type="match status" value="1"/>
</dbReference>
<reference evidence="1" key="1">
    <citation type="submission" date="2015-10" db="EMBL/GenBank/DDBJ databases">
        <authorList>
            <person name="Gilbert D.G."/>
        </authorList>
    </citation>
    <scope>NUCLEOTIDE SEQUENCE</scope>
</reference>
<protein>
    <submittedName>
        <fullName evidence="1">Enoyl-CoA hydratase</fullName>
        <ecNumber evidence="1">4.2.1.17</ecNumber>
    </submittedName>
</protein>
<dbReference type="PANTHER" id="PTHR43459:SF1">
    <property type="entry name" value="EG:BACN32G11.4 PROTEIN"/>
    <property type="match status" value="1"/>
</dbReference>
<dbReference type="GO" id="GO:0004300">
    <property type="term" value="F:enoyl-CoA hydratase activity"/>
    <property type="evidence" value="ECO:0007669"/>
    <property type="project" value="UniProtKB-EC"/>
</dbReference>
<evidence type="ECO:0000313" key="1">
    <source>
        <dbReference type="EMBL" id="CUS50965.1"/>
    </source>
</evidence>
<accession>A0A160TTA5</accession>
<dbReference type="EC" id="4.2.1.17" evidence="1"/>
<dbReference type="Gene3D" id="3.90.226.10">
    <property type="entry name" value="2-enoyl-CoA Hydratase, Chain A, domain 1"/>
    <property type="match status" value="1"/>
</dbReference>
<dbReference type="PANTHER" id="PTHR43459">
    <property type="entry name" value="ENOYL-COA HYDRATASE"/>
    <property type="match status" value="1"/>
</dbReference>
<dbReference type="InterPro" id="IPR029045">
    <property type="entry name" value="ClpP/crotonase-like_dom_sf"/>
</dbReference>
<sequence>MGACAILPRIIGHGRASELLYTGRFMDADEGERWGFFNRIEAPESVLEAAQALALSLAQGPSYAHAVTKRQLHAEWDMPVDAAIDAEARAQAECMTTKDFHRAFEAFSAKRTPVFEGN</sequence>
<dbReference type="InterPro" id="IPR014748">
    <property type="entry name" value="Enoyl-CoA_hydra_C"/>
</dbReference>
<proteinExistence type="predicted"/>
<gene>
    <name evidence="1" type="ORF">MGWOODY_XGa1999</name>
</gene>
<dbReference type="EMBL" id="CZRL01000047">
    <property type="protein sequence ID" value="CUS50965.1"/>
    <property type="molecule type" value="Genomic_DNA"/>
</dbReference>
<dbReference type="InterPro" id="IPR001753">
    <property type="entry name" value="Enoyl-CoA_hydra/iso"/>
</dbReference>
<dbReference type="AlphaFoldDB" id="A0A160TTA5"/>
<dbReference type="SUPFAM" id="SSF52096">
    <property type="entry name" value="ClpP/crotonase"/>
    <property type="match status" value="1"/>
</dbReference>
<keyword evidence="1" id="KW-0456">Lyase</keyword>
<name>A0A160TTA5_9ZZZZ</name>
<dbReference type="Pfam" id="PF00378">
    <property type="entry name" value="ECH_1"/>
    <property type="match status" value="1"/>
</dbReference>